<dbReference type="AlphaFoldDB" id="A0A0M3J4Y0"/>
<sequence>MTTMFSAIFFTLLIGSSIGATPFINNYLDNASRQSLIKVFQTALNSQVSSCSYHVSSVCPQASSDMPFFNAVVQQLKYYAFD</sequence>
<evidence type="ECO:0000313" key="4">
    <source>
        <dbReference type="WBParaSite" id="ASIM_0000260701-mRNA-1"/>
    </source>
</evidence>
<organism evidence="4">
    <name type="scientific">Anisakis simplex</name>
    <name type="common">Herring worm</name>
    <dbReference type="NCBI Taxonomy" id="6269"/>
    <lineage>
        <taxon>Eukaryota</taxon>
        <taxon>Metazoa</taxon>
        <taxon>Ecdysozoa</taxon>
        <taxon>Nematoda</taxon>
        <taxon>Chromadorea</taxon>
        <taxon>Rhabditida</taxon>
        <taxon>Spirurina</taxon>
        <taxon>Ascaridomorpha</taxon>
        <taxon>Ascaridoidea</taxon>
        <taxon>Anisakidae</taxon>
        <taxon>Anisakis</taxon>
        <taxon>Anisakis simplex complex</taxon>
    </lineage>
</organism>
<keyword evidence="1" id="KW-0732">Signal</keyword>
<evidence type="ECO:0000256" key="1">
    <source>
        <dbReference type="SAM" id="SignalP"/>
    </source>
</evidence>
<reference evidence="2 3" key="2">
    <citation type="submission" date="2018-11" db="EMBL/GenBank/DDBJ databases">
        <authorList>
            <consortium name="Pathogen Informatics"/>
        </authorList>
    </citation>
    <scope>NUCLEOTIDE SEQUENCE [LARGE SCALE GENOMIC DNA]</scope>
</reference>
<accession>A0A0M3J4Y0</accession>
<dbReference type="EMBL" id="UYRR01003315">
    <property type="protein sequence ID" value="VDK19992.1"/>
    <property type="molecule type" value="Genomic_DNA"/>
</dbReference>
<feature type="signal peptide" evidence="1">
    <location>
        <begin position="1"/>
        <end position="19"/>
    </location>
</feature>
<reference evidence="4" key="1">
    <citation type="submission" date="2017-02" db="UniProtKB">
        <authorList>
            <consortium name="WormBaseParasite"/>
        </authorList>
    </citation>
    <scope>IDENTIFICATION</scope>
</reference>
<feature type="chain" id="PRO_5043120761" evidence="1">
    <location>
        <begin position="20"/>
        <end position="82"/>
    </location>
</feature>
<proteinExistence type="predicted"/>
<dbReference type="WBParaSite" id="ASIM_0000260701-mRNA-1">
    <property type="protein sequence ID" value="ASIM_0000260701-mRNA-1"/>
    <property type="gene ID" value="ASIM_0000260701"/>
</dbReference>
<name>A0A0M3J4Y0_ANISI</name>
<gene>
    <name evidence="2" type="ORF">ASIM_LOCUS2463</name>
</gene>
<evidence type="ECO:0000313" key="3">
    <source>
        <dbReference type="Proteomes" id="UP000267096"/>
    </source>
</evidence>
<evidence type="ECO:0000313" key="2">
    <source>
        <dbReference type="EMBL" id="VDK19992.1"/>
    </source>
</evidence>
<protein>
    <submittedName>
        <fullName evidence="4">Secreted protein</fullName>
    </submittedName>
</protein>
<keyword evidence="3" id="KW-1185">Reference proteome</keyword>
<dbReference type="Proteomes" id="UP000267096">
    <property type="component" value="Unassembled WGS sequence"/>
</dbReference>